<dbReference type="Proteomes" id="UP000295388">
    <property type="component" value="Unassembled WGS sequence"/>
</dbReference>
<accession>A0A4R6JFJ5</accession>
<organism evidence="1 2">
    <name type="scientific">Kribbella caucasensis</name>
    <dbReference type="NCBI Taxonomy" id="2512215"/>
    <lineage>
        <taxon>Bacteria</taxon>
        <taxon>Bacillati</taxon>
        <taxon>Actinomycetota</taxon>
        <taxon>Actinomycetes</taxon>
        <taxon>Propionibacteriales</taxon>
        <taxon>Kribbellaceae</taxon>
        <taxon>Kribbella</taxon>
    </lineage>
</organism>
<dbReference type="EMBL" id="SNWQ01000026">
    <property type="protein sequence ID" value="TDO34740.1"/>
    <property type="molecule type" value="Genomic_DNA"/>
</dbReference>
<proteinExistence type="predicted"/>
<gene>
    <name evidence="1" type="ORF">EV643_126100</name>
</gene>
<protein>
    <submittedName>
        <fullName evidence="1">Uncharacterized protein</fullName>
    </submittedName>
</protein>
<keyword evidence="2" id="KW-1185">Reference proteome</keyword>
<dbReference type="OrthoDB" id="3688935at2"/>
<dbReference type="AlphaFoldDB" id="A0A4R6JFJ5"/>
<evidence type="ECO:0000313" key="2">
    <source>
        <dbReference type="Proteomes" id="UP000295388"/>
    </source>
</evidence>
<reference evidence="1 2" key="1">
    <citation type="submission" date="2019-03" db="EMBL/GenBank/DDBJ databases">
        <title>Genomic Encyclopedia of Type Strains, Phase III (KMG-III): the genomes of soil and plant-associated and newly described type strains.</title>
        <authorList>
            <person name="Whitman W."/>
        </authorList>
    </citation>
    <scope>NUCLEOTIDE SEQUENCE [LARGE SCALE GENOMIC DNA]</scope>
    <source>
        <strain evidence="1 2">VKM Ac-2527</strain>
    </source>
</reference>
<evidence type="ECO:0000313" key="1">
    <source>
        <dbReference type="EMBL" id="TDO34740.1"/>
    </source>
</evidence>
<sequence length="141" mass="16146">MKYTHLNNDQVHQVGIYIAATEAVLQGHSVEVVPEERRYRLRVDGKLVQVFTRRAGDWQPNAMQPVADDTEGVIFLDLAADEPEFYVAAGDWLRDDVAKHYGHYLAAHGGTRRDNPESRHHKVTTRRVAQWRDRWDVLGSG</sequence>
<dbReference type="RefSeq" id="WP_133804833.1">
    <property type="nucleotide sequence ID" value="NZ_SNWQ01000026.1"/>
</dbReference>
<name>A0A4R6JFJ5_9ACTN</name>
<comment type="caution">
    <text evidence="1">The sequence shown here is derived from an EMBL/GenBank/DDBJ whole genome shotgun (WGS) entry which is preliminary data.</text>
</comment>